<evidence type="ECO:0000259" key="4">
    <source>
        <dbReference type="Pfam" id="PF00248"/>
    </source>
</evidence>
<evidence type="ECO:0000256" key="1">
    <source>
        <dbReference type="ARBA" id="ARBA00006515"/>
    </source>
</evidence>
<dbReference type="PRINTS" id="PR01577">
    <property type="entry name" value="KCNABCHANNEL"/>
</dbReference>
<dbReference type="InterPro" id="IPR005399">
    <property type="entry name" value="K_chnl_volt-dep_bsu_KCNAB-rel"/>
</dbReference>
<organism evidence="5">
    <name type="scientific">Pricia antarctica</name>
    <dbReference type="NCBI Taxonomy" id="641691"/>
    <lineage>
        <taxon>Bacteria</taxon>
        <taxon>Pseudomonadati</taxon>
        <taxon>Bacteroidota</taxon>
        <taxon>Flavobacteriia</taxon>
        <taxon>Flavobacteriales</taxon>
        <taxon>Flavobacteriaceae</taxon>
        <taxon>Pricia</taxon>
    </lineage>
</organism>
<reference evidence="5" key="1">
    <citation type="journal article" date="2020" name="mSystems">
        <title>Genome- and Community-Level Interaction Insights into Carbon Utilization and Element Cycling Functions of Hydrothermarchaeota in Hydrothermal Sediment.</title>
        <authorList>
            <person name="Zhou Z."/>
            <person name="Liu Y."/>
            <person name="Xu W."/>
            <person name="Pan J."/>
            <person name="Luo Z.H."/>
            <person name="Li M."/>
        </authorList>
    </citation>
    <scope>NUCLEOTIDE SEQUENCE [LARGE SCALE GENOMIC DNA]</scope>
    <source>
        <strain evidence="5">HyVt-345</strain>
    </source>
</reference>
<comment type="caution">
    <text evidence="5">The sequence shown here is derived from an EMBL/GenBank/DDBJ whole genome shotgun (WGS) entry which is preliminary data.</text>
</comment>
<sequence length="360" mass="40001">MELTDYRTLGKSGLIVSPLALGTMTFGNKQWGSTDEVSKQMFDHYVDAGGNFVDTADVYSNGESERLIGKFIEDRKIRDSIVLSTKYSFHQGVLDSKPSLSKAANPNSGGNGRKNLYRSVDNSLKNLGTDYIDMYWMHVWDMVTPLEEVLQSMDNLVKAGKIRYYGFSDMPAWYAAKGAALAKAYHTAPPIAQQMHYALTERTLEQEHIPSAIDSGQGTVIWSPLAYGFLTGKYENDGNGNLDDADGRLNKFNPMFPEVTEKHWHILDVLRSVSKDSGHSMAQLALAWVTQQKGITSTLIGASKLNQLRANIDSLQIEFSNEHLKKLNDASRLSMVNPYLIFKPEVIDNAVFGGNSVKSL</sequence>
<dbReference type="Pfam" id="PF00248">
    <property type="entry name" value="Aldo_ket_red"/>
    <property type="match status" value="1"/>
</dbReference>
<keyword evidence="2" id="KW-0521">NADP</keyword>
<dbReference type="InterPro" id="IPR050523">
    <property type="entry name" value="AKR_Detox_Biosynth"/>
</dbReference>
<dbReference type="EMBL" id="DRGL01000060">
    <property type="protein sequence ID" value="HEA22512.1"/>
    <property type="molecule type" value="Genomic_DNA"/>
</dbReference>
<dbReference type="InterPro" id="IPR023210">
    <property type="entry name" value="NADP_OxRdtase_dom"/>
</dbReference>
<dbReference type="CDD" id="cd19080">
    <property type="entry name" value="AKR_AKR9A_9B"/>
    <property type="match status" value="1"/>
</dbReference>
<evidence type="ECO:0000256" key="2">
    <source>
        <dbReference type="ARBA" id="ARBA00022857"/>
    </source>
</evidence>
<feature type="domain" description="NADP-dependent oxidoreductase" evidence="4">
    <location>
        <begin position="18"/>
        <end position="330"/>
    </location>
</feature>
<dbReference type="Gene3D" id="3.20.20.100">
    <property type="entry name" value="NADP-dependent oxidoreductase domain"/>
    <property type="match status" value="1"/>
</dbReference>
<name>A0A831QTI2_9FLAO</name>
<proteinExistence type="inferred from homology"/>
<gene>
    <name evidence="5" type="ORF">ENH87_16555</name>
</gene>
<dbReference type="AlphaFoldDB" id="A0A831QTI2"/>
<dbReference type="PANTHER" id="PTHR43364:SF4">
    <property type="entry name" value="NAD(P)-LINKED OXIDOREDUCTASE SUPERFAMILY PROTEIN"/>
    <property type="match status" value="1"/>
</dbReference>
<dbReference type="SUPFAM" id="SSF51430">
    <property type="entry name" value="NAD(P)-linked oxidoreductase"/>
    <property type="match status" value="1"/>
</dbReference>
<dbReference type="FunFam" id="3.20.20.100:FF:000004">
    <property type="entry name" value="Oxidoreductase, aldo/keto reductase"/>
    <property type="match status" value="1"/>
</dbReference>
<comment type="similarity">
    <text evidence="1">Belongs to the shaker potassium channel beta subunit family.</text>
</comment>
<evidence type="ECO:0000256" key="3">
    <source>
        <dbReference type="ARBA" id="ARBA00023002"/>
    </source>
</evidence>
<keyword evidence="3" id="KW-0560">Oxidoreductase</keyword>
<dbReference type="GO" id="GO:0016491">
    <property type="term" value="F:oxidoreductase activity"/>
    <property type="evidence" value="ECO:0007669"/>
    <property type="project" value="UniProtKB-KW"/>
</dbReference>
<dbReference type="Proteomes" id="UP000886191">
    <property type="component" value="Unassembled WGS sequence"/>
</dbReference>
<dbReference type="InterPro" id="IPR036812">
    <property type="entry name" value="NAD(P)_OxRdtase_dom_sf"/>
</dbReference>
<dbReference type="PANTHER" id="PTHR43364">
    <property type="entry name" value="NADH-SPECIFIC METHYLGLYOXAL REDUCTASE-RELATED"/>
    <property type="match status" value="1"/>
</dbReference>
<accession>A0A831QTI2</accession>
<evidence type="ECO:0000313" key="5">
    <source>
        <dbReference type="EMBL" id="HEA22512.1"/>
    </source>
</evidence>
<dbReference type="GO" id="GO:0005829">
    <property type="term" value="C:cytosol"/>
    <property type="evidence" value="ECO:0007669"/>
    <property type="project" value="TreeGrafter"/>
</dbReference>
<protein>
    <submittedName>
        <fullName evidence="5">Aldo/keto reductase</fullName>
    </submittedName>
</protein>